<feature type="compositionally biased region" description="Basic and acidic residues" evidence="1">
    <location>
        <begin position="170"/>
        <end position="187"/>
    </location>
</feature>
<protein>
    <submittedName>
        <fullName evidence="2">Uncharacterized protein</fullName>
    </submittedName>
</protein>
<name>A0A5J9T2G2_9POAL</name>
<proteinExistence type="predicted"/>
<dbReference type="Proteomes" id="UP000324897">
    <property type="component" value="Unassembled WGS sequence"/>
</dbReference>
<dbReference type="AlphaFoldDB" id="A0A5J9T2G2"/>
<feature type="region of interest" description="Disordered" evidence="1">
    <location>
        <begin position="162"/>
        <end position="193"/>
    </location>
</feature>
<comment type="caution">
    <text evidence="2">The sequence shown here is derived from an EMBL/GenBank/DDBJ whole genome shotgun (WGS) entry which is preliminary data.</text>
</comment>
<evidence type="ECO:0000313" key="3">
    <source>
        <dbReference type="Proteomes" id="UP000324897"/>
    </source>
</evidence>
<dbReference type="EMBL" id="RWGY01000051">
    <property type="protein sequence ID" value="TVU05078.1"/>
    <property type="molecule type" value="Genomic_DNA"/>
</dbReference>
<dbReference type="Gramene" id="TVU05078">
    <property type="protein sequence ID" value="TVU05078"/>
    <property type="gene ID" value="EJB05_48229"/>
</dbReference>
<organism evidence="2 3">
    <name type="scientific">Eragrostis curvula</name>
    <name type="common">weeping love grass</name>
    <dbReference type="NCBI Taxonomy" id="38414"/>
    <lineage>
        <taxon>Eukaryota</taxon>
        <taxon>Viridiplantae</taxon>
        <taxon>Streptophyta</taxon>
        <taxon>Embryophyta</taxon>
        <taxon>Tracheophyta</taxon>
        <taxon>Spermatophyta</taxon>
        <taxon>Magnoliopsida</taxon>
        <taxon>Liliopsida</taxon>
        <taxon>Poales</taxon>
        <taxon>Poaceae</taxon>
        <taxon>PACMAD clade</taxon>
        <taxon>Chloridoideae</taxon>
        <taxon>Eragrostideae</taxon>
        <taxon>Eragrostidinae</taxon>
        <taxon>Eragrostis</taxon>
    </lineage>
</organism>
<keyword evidence="3" id="KW-1185">Reference proteome</keyword>
<gene>
    <name evidence="2" type="ORF">EJB05_48229</name>
</gene>
<accession>A0A5J9T2G2</accession>
<sequence length="227" mass="24532">MALHLFQFRLSANKRATTAQNSRSKQSTLLYHTSSIADQAIRPQIGTLVLLIEDKVTITQNVSISSTGKKKRIPCGTSTGAVLQLPHKRVILGVIRRDPAGLSARPGSHLLSPNAIPGDGLPRRLAFVAVDVPRLAGSRAAQPRRRVPEACRIWGCASSPDPQPWGPRRLAVEKEGRRGERRTDKRPTKSSRAGCRALTLEHVALGAATLGRHEAPPPFVYIACGNG</sequence>
<evidence type="ECO:0000313" key="2">
    <source>
        <dbReference type="EMBL" id="TVU05078.1"/>
    </source>
</evidence>
<reference evidence="2 3" key="1">
    <citation type="journal article" date="2019" name="Sci. Rep.">
        <title>A high-quality genome of Eragrostis curvula grass provides insights into Poaceae evolution and supports new strategies to enhance forage quality.</title>
        <authorList>
            <person name="Carballo J."/>
            <person name="Santos B.A.C.M."/>
            <person name="Zappacosta D."/>
            <person name="Garbus I."/>
            <person name="Selva J.P."/>
            <person name="Gallo C.A."/>
            <person name="Diaz A."/>
            <person name="Albertini E."/>
            <person name="Caccamo M."/>
            <person name="Echenique V."/>
        </authorList>
    </citation>
    <scope>NUCLEOTIDE SEQUENCE [LARGE SCALE GENOMIC DNA]</scope>
    <source>
        <strain evidence="3">cv. Victoria</strain>
        <tissue evidence="2">Leaf</tissue>
    </source>
</reference>
<evidence type="ECO:0000256" key="1">
    <source>
        <dbReference type="SAM" id="MobiDB-lite"/>
    </source>
</evidence>